<evidence type="ECO:0000313" key="2">
    <source>
        <dbReference type="Proteomes" id="UP000728968"/>
    </source>
</evidence>
<proteinExistence type="predicted"/>
<gene>
    <name evidence="1" type="ORF">H6A04_11150</name>
</gene>
<accession>A0ABS2G425</accession>
<keyword evidence="2" id="KW-1185">Reference proteome</keyword>
<dbReference type="Gene3D" id="3.30.420.10">
    <property type="entry name" value="Ribonuclease H-like superfamily/Ribonuclease H"/>
    <property type="match status" value="1"/>
</dbReference>
<name>A0ABS2G425_FUSMR</name>
<dbReference type="InterPro" id="IPR036397">
    <property type="entry name" value="RNaseH_sf"/>
</dbReference>
<evidence type="ECO:0008006" key="3">
    <source>
        <dbReference type="Google" id="ProtNLM"/>
    </source>
</evidence>
<organism evidence="1 2">
    <name type="scientific">Fusobacterium mortiferum</name>
    <dbReference type="NCBI Taxonomy" id="850"/>
    <lineage>
        <taxon>Bacteria</taxon>
        <taxon>Fusobacteriati</taxon>
        <taxon>Fusobacteriota</taxon>
        <taxon>Fusobacteriia</taxon>
        <taxon>Fusobacteriales</taxon>
        <taxon>Fusobacteriaceae</taxon>
        <taxon>Fusobacterium</taxon>
    </lineage>
</organism>
<dbReference type="InterPro" id="IPR012337">
    <property type="entry name" value="RNaseH-like_sf"/>
</dbReference>
<dbReference type="EMBL" id="JACJLT010000212">
    <property type="protein sequence ID" value="MBM6876189.1"/>
    <property type="molecule type" value="Genomic_DNA"/>
</dbReference>
<protein>
    <recommendedName>
        <fullName evidence="3">Exonuclease domain-containing protein</fullName>
    </recommendedName>
</protein>
<dbReference type="Proteomes" id="UP000728968">
    <property type="component" value="Unassembled WGS sequence"/>
</dbReference>
<comment type="caution">
    <text evidence="1">The sequence shown here is derived from an EMBL/GenBank/DDBJ whole genome shotgun (WGS) entry which is preliminary data.</text>
</comment>
<sequence length="83" mass="10146">MKSNTDIIKLPPQRVGTRYKWPKLEEATRFYRIPSNNSRFHDSMYDVEMTIEVFKAMLKHEKGNKLIKEFLFNPTYSYREYYN</sequence>
<reference evidence="1 2" key="1">
    <citation type="journal article" date="2021" name="Sci. Rep.">
        <title>The distribution of antibiotic resistance genes in chicken gut microbiota commensals.</title>
        <authorList>
            <person name="Juricova H."/>
            <person name="Matiasovicova J."/>
            <person name="Kubasova T."/>
            <person name="Cejkova D."/>
            <person name="Rychlik I."/>
        </authorList>
    </citation>
    <scope>NUCLEOTIDE SEQUENCE [LARGE SCALE GENOMIC DNA]</scope>
    <source>
        <strain evidence="1 2">An425</strain>
    </source>
</reference>
<dbReference type="RefSeq" id="WP_204716809.1">
    <property type="nucleotide sequence ID" value="NZ_JACJLT010000212.1"/>
</dbReference>
<evidence type="ECO:0000313" key="1">
    <source>
        <dbReference type="EMBL" id="MBM6876189.1"/>
    </source>
</evidence>
<dbReference type="SUPFAM" id="SSF53098">
    <property type="entry name" value="Ribonuclease H-like"/>
    <property type="match status" value="1"/>
</dbReference>